<dbReference type="InterPro" id="IPR033644">
    <property type="entry name" value="Ferrochelatase_C"/>
</dbReference>
<comment type="catalytic activity">
    <reaction evidence="9 10">
        <text>heme b + 2 H(+) = protoporphyrin IX + Fe(2+)</text>
        <dbReference type="Rhea" id="RHEA:22584"/>
        <dbReference type="ChEBI" id="CHEBI:15378"/>
        <dbReference type="ChEBI" id="CHEBI:29033"/>
        <dbReference type="ChEBI" id="CHEBI:57306"/>
        <dbReference type="ChEBI" id="CHEBI:60344"/>
        <dbReference type="EC" id="4.98.1.1"/>
    </reaction>
</comment>
<dbReference type="GO" id="GO:0046872">
    <property type="term" value="F:metal ion binding"/>
    <property type="evidence" value="ECO:0007669"/>
    <property type="project" value="UniProtKB-KW"/>
</dbReference>
<dbReference type="GO" id="GO:0005737">
    <property type="term" value="C:cytoplasm"/>
    <property type="evidence" value="ECO:0007669"/>
    <property type="project" value="UniProtKB-SubCell"/>
</dbReference>
<evidence type="ECO:0000313" key="12">
    <source>
        <dbReference type="Proteomes" id="UP000654401"/>
    </source>
</evidence>
<keyword evidence="7 9" id="KW-0627">Porphyrin biosynthesis</keyword>
<keyword evidence="4 9" id="KW-0408">Iron</keyword>
<evidence type="ECO:0000256" key="5">
    <source>
        <dbReference type="ARBA" id="ARBA00023133"/>
    </source>
</evidence>
<keyword evidence="5 9" id="KW-0350">Heme biosynthesis</keyword>
<dbReference type="HAMAP" id="MF_00323">
    <property type="entry name" value="Ferrochelatase"/>
    <property type="match status" value="1"/>
</dbReference>
<dbReference type="PROSITE" id="PS00534">
    <property type="entry name" value="FERROCHELATASE"/>
    <property type="match status" value="1"/>
</dbReference>
<dbReference type="PANTHER" id="PTHR11108:SF1">
    <property type="entry name" value="FERROCHELATASE, MITOCHONDRIAL"/>
    <property type="match status" value="1"/>
</dbReference>
<evidence type="ECO:0000256" key="3">
    <source>
        <dbReference type="ARBA" id="ARBA00022723"/>
    </source>
</evidence>
<evidence type="ECO:0000256" key="10">
    <source>
        <dbReference type="RuleBase" id="RU000607"/>
    </source>
</evidence>
<sequence>MTTGVLITNLGTPDDATPASLRRYLAEFLWDRRVVDMPRLKWWLILHGIILRVRPKRVAKAYQKVWTENGGPLLVISKRQREAIEKRLADKLGYKVPVALGMRYGNPSISSALESLRQQEVSKIIILPLFPQYSAATTGSTFDAVSQALQQWRNIPDLTFINNYHNNPGYIEALANSINDKWKEGGRAERILLSFHGLPQRYHDAGDPYRDQCNATAIALNKKLGLRDGQLQVVFQSRFGKEEWLKPYTEETLRLLPVEGINKIDIICPGFSADCVETLEEIAMQDRDLFIGSGGESYQYIPALNNRHDHIDALTDILLANWGENRV</sequence>
<keyword evidence="6 9" id="KW-0456">Lyase</keyword>
<dbReference type="Proteomes" id="UP000654401">
    <property type="component" value="Unassembled WGS sequence"/>
</dbReference>
<dbReference type="GO" id="GO:0004325">
    <property type="term" value="F:ferrochelatase activity"/>
    <property type="evidence" value="ECO:0007669"/>
    <property type="project" value="UniProtKB-UniRule"/>
</dbReference>
<protein>
    <recommendedName>
        <fullName evidence="9 10">Ferrochelatase</fullName>
        <ecNumber evidence="9 10">4.98.1.1</ecNumber>
    </recommendedName>
    <alternativeName>
        <fullName evidence="9">Heme synthase</fullName>
    </alternativeName>
    <alternativeName>
        <fullName evidence="9">Protoheme ferro-lyase</fullName>
    </alternativeName>
</protein>
<organism evidence="11 12">
    <name type="scientific">Candidatus Thiopontia autotrophica</name>
    <dbReference type="NCBI Taxonomy" id="2841688"/>
    <lineage>
        <taxon>Bacteria</taxon>
        <taxon>Pseudomonadati</taxon>
        <taxon>Pseudomonadota</taxon>
        <taxon>Gammaproteobacteria</taxon>
        <taxon>Candidatus Thiopontia</taxon>
    </lineage>
</organism>
<evidence type="ECO:0000256" key="6">
    <source>
        <dbReference type="ARBA" id="ARBA00023239"/>
    </source>
</evidence>
<keyword evidence="3 9" id="KW-0479">Metal-binding</keyword>
<dbReference type="InterPro" id="IPR001015">
    <property type="entry name" value="Ferrochelatase"/>
</dbReference>
<evidence type="ECO:0000256" key="9">
    <source>
        <dbReference type="HAMAP-Rule" id="MF_00323"/>
    </source>
</evidence>
<reference evidence="11 12" key="1">
    <citation type="submission" date="2020-08" db="EMBL/GenBank/DDBJ databases">
        <title>Bridging the membrane lipid divide: bacteria of the FCB group superphylum have the potential to synthesize archaeal ether lipids.</title>
        <authorList>
            <person name="Villanueva L."/>
            <person name="Von Meijenfeldt F.A.B."/>
            <person name="Westbye A.B."/>
            <person name="Yadav S."/>
            <person name="Hopmans E.C."/>
            <person name="Dutilh B.E."/>
            <person name="Sinninghe Damste J.S."/>
        </authorList>
    </citation>
    <scope>NUCLEOTIDE SEQUENCE [LARGE SCALE GENOMIC DNA]</scope>
    <source>
        <strain evidence="11">NIOZ-UU100</strain>
    </source>
</reference>
<comment type="pathway">
    <text evidence="9 10">Porphyrin-containing compound metabolism; protoheme biosynthesis; protoheme from protoporphyrin-IX: step 1/1.</text>
</comment>
<feature type="binding site" evidence="9">
    <location>
        <position position="277"/>
    </location>
    <ligand>
        <name>Fe(2+)</name>
        <dbReference type="ChEBI" id="CHEBI:29033"/>
    </ligand>
</feature>
<accession>A0A8J6TS13</accession>
<evidence type="ECO:0000313" key="11">
    <source>
        <dbReference type="EMBL" id="MBC8519078.1"/>
    </source>
</evidence>
<dbReference type="FunFam" id="3.40.50.1400:FF:000002">
    <property type="entry name" value="Ferrochelatase"/>
    <property type="match status" value="1"/>
</dbReference>
<comment type="similarity">
    <text evidence="1 9 10">Belongs to the ferrochelatase family.</text>
</comment>
<dbReference type="InterPro" id="IPR019772">
    <property type="entry name" value="Ferrochelatase_AS"/>
</dbReference>
<dbReference type="InterPro" id="IPR033659">
    <property type="entry name" value="Ferrochelatase_N"/>
</dbReference>
<dbReference type="AlphaFoldDB" id="A0A8J6TS13"/>
<dbReference type="UniPathway" id="UPA00252">
    <property type="reaction ID" value="UER00325"/>
</dbReference>
<dbReference type="Pfam" id="PF00762">
    <property type="entry name" value="Ferrochelatase"/>
    <property type="match status" value="1"/>
</dbReference>
<comment type="catalytic activity">
    <reaction evidence="8">
        <text>Fe-coproporphyrin III + 2 H(+) = coproporphyrin III + Fe(2+)</text>
        <dbReference type="Rhea" id="RHEA:49572"/>
        <dbReference type="ChEBI" id="CHEBI:15378"/>
        <dbReference type="ChEBI" id="CHEBI:29033"/>
        <dbReference type="ChEBI" id="CHEBI:68438"/>
        <dbReference type="ChEBI" id="CHEBI:131725"/>
        <dbReference type="EC" id="4.99.1.9"/>
    </reaction>
    <physiologicalReaction direction="right-to-left" evidence="8">
        <dbReference type="Rhea" id="RHEA:49574"/>
    </physiologicalReaction>
</comment>
<name>A0A8J6TS13_9GAMM</name>
<dbReference type="SUPFAM" id="SSF53800">
    <property type="entry name" value="Chelatase"/>
    <property type="match status" value="1"/>
</dbReference>
<evidence type="ECO:0000256" key="1">
    <source>
        <dbReference type="ARBA" id="ARBA00007718"/>
    </source>
</evidence>
<evidence type="ECO:0000256" key="2">
    <source>
        <dbReference type="ARBA" id="ARBA00022490"/>
    </source>
</evidence>
<dbReference type="EC" id="4.98.1.1" evidence="9 10"/>
<dbReference type="EMBL" id="JACNFK010000015">
    <property type="protein sequence ID" value="MBC8519078.1"/>
    <property type="molecule type" value="Genomic_DNA"/>
</dbReference>
<comment type="function">
    <text evidence="9 10">Catalyzes the ferrous insertion into protoporphyrin IX.</text>
</comment>
<comment type="subcellular location">
    <subcellularLocation>
        <location evidence="9 10">Cytoplasm</location>
    </subcellularLocation>
</comment>
<dbReference type="PANTHER" id="PTHR11108">
    <property type="entry name" value="FERROCHELATASE"/>
    <property type="match status" value="1"/>
</dbReference>
<gene>
    <name evidence="9 11" type="primary">hemH</name>
    <name evidence="11" type="ORF">H8D24_01535</name>
</gene>
<dbReference type="NCBIfam" id="TIGR00109">
    <property type="entry name" value="hemH"/>
    <property type="match status" value="1"/>
</dbReference>
<dbReference type="Gene3D" id="3.40.50.1400">
    <property type="match status" value="2"/>
</dbReference>
<evidence type="ECO:0000256" key="8">
    <source>
        <dbReference type="ARBA" id="ARBA00024536"/>
    </source>
</evidence>
<keyword evidence="2 9" id="KW-0963">Cytoplasm</keyword>
<dbReference type="CDD" id="cd00419">
    <property type="entry name" value="Ferrochelatase_C"/>
    <property type="match status" value="1"/>
</dbReference>
<proteinExistence type="inferred from homology"/>
<evidence type="ECO:0000256" key="4">
    <source>
        <dbReference type="ARBA" id="ARBA00023004"/>
    </source>
</evidence>
<dbReference type="GO" id="GO:0006783">
    <property type="term" value="P:heme biosynthetic process"/>
    <property type="evidence" value="ECO:0007669"/>
    <property type="project" value="UniProtKB-UniRule"/>
</dbReference>
<comment type="caution">
    <text evidence="11">The sequence shown here is derived from an EMBL/GenBank/DDBJ whole genome shotgun (WGS) entry which is preliminary data.</text>
</comment>
<dbReference type="CDD" id="cd03411">
    <property type="entry name" value="Ferrochelatase_N"/>
    <property type="match status" value="1"/>
</dbReference>
<evidence type="ECO:0000256" key="7">
    <source>
        <dbReference type="ARBA" id="ARBA00023244"/>
    </source>
</evidence>
<feature type="binding site" evidence="9">
    <location>
        <position position="196"/>
    </location>
    <ligand>
        <name>Fe(2+)</name>
        <dbReference type="ChEBI" id="CHEBI:29033"/>
    </ligand>
</feature>